<dbReference type="EMBL" id="JAAAIM010001500">
    <property type="protein sequence ID" value="KAG0277956.1"/>
    <property type="molecule type" value="Genomic_DNA"/>
</dbReference>
<sequence>MLNSLVSLYIHFDASLYPLSLLWGISHLTNLIRLDFDVFYSDYYDSKHHPPELYMNILRCCLTLQIFIGHGCFLEQSKRSTIYNKDSKWVRLKRVITPPCPSVSPHTHLQCICLMGSISGISIYDPHQLMSQRSTGSLSNALYWKGCRSITATGVLSLRRGQSLLRTALSSVIFKFGTAT</sequence>
<evidence type="ECO:0000313" key="1">
    <source>
        <dbReference type="EMBL" id="KAG0277956.1"/>
    </source>
</evidence>
<proteinExistence type="predicted"/>
<comment type="caution">
    <text evidence="1">The sequence shown here is derived from an EMBL/GenBank/DDBJ whole genome shotgun (WGS) entry which is preliminary data.</text>
</comment>
<gene>
    <name evidence="1" type="ORF">BGZ96_002639</name>
</gene>
<organism evidence="1 2">
    <name type="scientific">Linnemannia gamsii</name>
    <dbReference type="NCBI Taxonomy" id="64522"/>
    <lineage>
        <taxon>Eukaryota</taxon>
        <taxon>Fungi</taxon>
        <taxon>Fungi incertae sedis</taxon>
        <taxon>Mucoromycota</taxon>
        <taxon>Mortierellomycotina</taxon>
        <taxon>Mortierellomycetes</taxon>
        <taxon>Mortierellales</taxon>
        <taxon>Mortierellaceae</taxon>
        <taxon>Linnemannia</taxon>
    </lineage>
</organism>
<evidence type="ECO:0000313" key="2">
    <source>
        <dbReference type="Proteomes" id="UP001194696"/>
    </source>
</evidence>
<keyword evidence="2" id="KW-1185">Reference proteome</keyword>
<name>A0ABQ7JKJ6_9FUNG</name>
<reference evidence="1 2" key="1">
    <citation type="journal article" date="2020" name="Fungal Divers.">
        <title>Resolving the Mortierellaceae phylogeny through synthesis of multi-gene phylogenetics and phylogenomics.</title>
        <authorList>
            <person name="Vandepol N."/>
            <person name="Liber J."/>
            <person name="Desiro A."/>
            <person name="Na H."/>
            <person name="Kennedy M."/>
            <person name="Barry K."/>
            <person name="Grigoriev I.V."/>
            <person name="Miller A.N."/>
            <person name="O'Donnell K."/>
            <person name="Stajich J.E."/>
            <person name="Bonito G."/>
        </authorList>
    </citation>
    <scope>NUCLEOTIDE SEQUENCE [LARGE SCALE GENOMIC DNA]</scope>
    <source>
        <strain evidence="1 2">AD045</strain>
    </source>
</reference>
<protein>
    <submittedName>
        <fullName evidence="1">Uncharacterized protein</fullName>
    </submittedName>
</protein>
<dbReference type="Proteomes" id="UP001194696">
    <property type="component" value="Unassembled WGS sequence"/>
</dbReference>
<accession>A0ABQ7JKJ6</accession>